<organism evidence="2 3">
    <name type="scientific">Paroceanicella profunda</name>
    <dbReference type="NCBI Taxonomy" id="2579971"/>
    <lineage>
        <taxon>Bacteria</taxon>
        <taxon>Pseudomonadati</taxon>
        <taxon>Pseudomonadota</taxon>
        <taxon>Alphaproteobacteria</taxon>
        <taxon>Rhodobacterales</taxon>
        <taxon>Paracoccaceae</taxon>
        <taxon>Paroceanicella</taxon>
    </lineage>
</organism>
<dbReference type="AlphaFoldDB" id="A0A5B8FZ52"/>
<dbReference type="Proteomes" id="UP000305888">
    <property type="component" value="Chromosome"/>
</dbReference>
<evidence type="ECO:0000256" key="1">
    <source>
        <dbReference type="SAM" id="MobiDB-lite"/>
    </source>
</evidence>
<reference evidence="2 3" key="1">
    <citation type="submission" date="2019-06" db="EMBL/GenBank/DDBJ databases">
        <title>Genome sequence of Rhodobacteraceae bacterium D4M1.</title>
        <authorList>
            <person name="Cao J."/>
        </authorList>
    </citation>
    <scope>NUCLEOTIDE SEQUENCE [LARGE SCALE GENOMIC DNA]</scope>
    <source>
        <strain evidence="2 3">D4M1</strain>
    </source>
</reference>
<accession>A0A5B8FZ52</accession>
<name>A0A5B8FZ52_9RHOB</name>
<dbReference type="EMBL" id="CP040818">
    <property type="protein sequence ID" value="QDL91503.1"/>
    <property type="molecule type" value="Genomic_DNA"/>
</dbReference>
<proteinExistence type="predicted"/>
<evidence type="ECO:0000313" key="3">
    <source>
        <dbReference type="Proteomes" id="UP000305888"/>
    </source>
</evidence>
<keyword evidence="3" id="KW-1185">Reference proteome</keyword>
<gene>
    <name evidence="2" type="ORF">FDP22_06735</name>
</gene>
<sequence>MTRIAVTFSRPHGRYNRGEVAGFDKPAADRLVAKGIADLYRKIDESAAQAAAEQAGRARFEAAVEARVQAELERRLAAPAPAPQPPAETPGGDTPETADTGKAAAARTGKAG</sequence>
<feature type="region of interest" description="Disordered" evidence="1">
    <location>
        <begin position="73"/>
        <end position="112"/>
    </location>
</feature>
<feature type="compositionally biased region" description="Low complexity" evidence="1">
    <location>
        <begin position="97"/>
        <end position="112"/>
    </location>
</feature>
<evidence type="ECO:0000313" key="2">
    <source>
        <dbReference type="EMBL" id="QDL91503.1"/>
    </source>
</evidence>
<dbReference type="RefSeq" id="WP_138572490.1">
    <property type="nucleotide sequence ID" value="NZ_CP040818.1"/>
</dbReference>
<protein>
    <submittedName>
        <fullName evidence="2">Uncharacterized protein</fullName>
    </submittedName>
</protein>
<dbReference type="KEGG" id="ppru:FDP22_06735"/>
<dbReference type="OrthoDB" id="7693149at2"/>